<reference evidence="2 3" key="1">
    <citation type="submission" date="2018-04" db="EMBL/GenBank/DDBJ databases">
        <title>Genomic Encyclopedia of Archaeal and Bacterial Type Strains, Phase II (KMG-II): from individual species to whole genera.</title>
        <authorList>
            <person name="Goeker M."/>
        </authorList>
    </citation>
    <scope>NUCLEOTIDE SEQUENCE [LARGE SCALE GENOMIC DNA]</scope>
    <source>
        <strain evidence="2 3">DSM 26809</strain>
    </source>
</reference>
<evidence type="ECO:0000313" key="2">
    <source>
        <dbReference type="EMBL" id="PTQ94170.1"/>
    </source>
</evidence>
<dbReference type="InterPro" id="IPR017853">
    <property type="entry name" value="GH"/>
</dbReference>
<evidence type="ECO:0000313" key="3">
    <source>
        <dbReference type="Proteomes" id="UP000244168"/>
    </source>
</evidence>
<dbReference type="GO" id="GO:0046556">
    <property type="term" value="F:alpha-L-arabinofuranosidase activity"/>
    <property type="evidence" value="ECO:0007669"/>
    <property type="project" value="TreeGrafter"/>
</dbReference>
<dbReference type="Gene3D" id="3.20.20.80">
    <property type="entry name" value="Glycosidases"/>
    <property type="match status" value="1"/>
</dbReference>
<gene>
    <name evidence="2" type="ORF">C8P68_107236</name>
</gene>
<dbReference type="InterPro" id="IPR055235">
    <property type="entry name" value="ASD1_cat"/>
</dbReference>
<dbReference type="SUPFAM" id="SSF51445">
    <property type="entry name" value="(Trans)glycosidases"/>
    <property type="match status" value="1"/>
</dbReference>
<feature type="domain" description="Alpha-L-arabinofuranosidase 1 catalytic" evidence="1">
    <location>
        <begin position="25"/>
        <end position="206"/>
    </location>
</feature>
<name>A0A2T5J6J9_9SPHI</name>
<dbReference type="Proteomes" id="UP000244168">
    <property type="component" value="Unassembled WGS sequence"/>
</dbReference>
<dbReference type="InterPro" id="IPR051563">
    <property type="entry name" value="Glycosyl_Hydrolase_51"/>
</dbReference>
<dbReference type="PANTHER" id="PTHR31776">
    <property type="entry name" value="ALPHA-L-ARABINOFURANOSIDASE 1"/>
    <property type="match status" value="1"/>
</dbReference>
<comment type="caution">
    <text evidence="2">The sequence shown here is derived from an EMBL/GenBank/DDBJ whole genome shotgun (WGS) entry which is preliminary data.</text>
</comment>
<protein>
    <recommendedName>
        <fullName evidence="1">Alpha-L-arabinofuranosidase 1 catalytic domain-containing protein</fullName>
    </recommendedName>
</protein>
<organism evidence="2 3">
    <name type="scientific">Mucilaginibacter yixingensis</name>
    <dbReference type="NCBI Taxonomy" id="1295612"/>
    <lineage>
        <taxon>Bacteria</taxon>
        <taxon>Pseudomonadati</taxon>
        <taxon>Bacteroidota</taxon>
        <taxon>Sphingobacteriia</taxon>
        <taxon>Sphingobacteriales</taxon>
        <taxon>Sphingobacteriaceae</taxon>
        <taxon>Mucilaginibacter</taxon>
    </lineage>
</organism>
<proteinExistence type="predicted"/>
<dbReference type="AlphaFoldDB" id="A0A2T5J6J9"/>
<accession>A0A2T5J6J9</accession>
<sequence length="236" mass="26420">MISLFPQKTFKNRANGLRADLAQVIAGLKPHFMRFPGGCLTHGDGLQNIYRWKNTIGPVEQRGEQRNIWNYHQSVGLGYFEYFQFCEDIGAKPLPVLAAGVSCQNSSGTWRIGSIGQQGIPIDEMQAYVQDVLDLIEYANGLVTSIWGAKRAAAGHPAPFHLEYIGIGNEDKQTDAFRTRFKMIYDAVKAKHPEITVVGTLVHLRQVPTMMQVGIMRISCRCPLSMNTIMKNHHGF</sequence>
<dbReference type="PANTHER" id="PTHR31776:SF26">
    <property type="entry name" value="SECRETED ARABINOSIDASE"/>
    <property type="match status" value="1"/>
</dbReference>
<keyword evidence="3" id="KW-1185">Reference proteome</keyword>
<dbReference type="Pfam" id="PF22848">
    <property type="entry name" value="ASD1_dom"/>
    <property type="match status" value="1"/>
</dbReference>
<evidence type="ECO:0000259" key="1">
    <source>
        <dbReference type="Pfam" id="PF22848"/>
    </source>
</evidence>
<dbReference type="EMBL" id="QAOQ01000007">
    <property type="protein sequence ID" value="PTQ94170.1"/>
    <property type="molecule type" value="Genomic_DNA"/>
</dbReference>